<proteinExistence type="inferred from homology"/>
<dbReference type="PANTHER" id="PTHR10803">
    <property type="entry name" value="ARSENICAL PUMP-DRIVING ATPASE ARSENITE-TRANSLOCATING ATPASE"/>
    <property type="match status" value="1"/>
</dbReference>
<evidence type="ECO:0000259" key="2">
    <source>
        <dbReference type="SMART" id="SM00382"/>
    </source>
</evidence>
<protein>
    <submittedName>
        <fullName evidence="3">Arsenical pump-driving ATPase</fullName>
    </submittedName>
</protein>
<dbReference type="EMBL" id="BMNZ01000003">
    <property type="protein sequence ID" value="GGM93829.1"/>
    <property type="molecule type" value="Genomic_DNA"/>
</dbReference>
<accession>A0ABQ2HWR6</accession>
<dbReference type="InterPro" id="IPR003593">
    <property type="entry name" value="AAA+_ATPase"/>
</dbReference>
<dbReference type="Pfam" id="PF02374">
    <property type="entry name" value="ArsA_ATPase"/>
    <property type="match status" value="3"/>
</dbReference>
<dbReference type="InterPro" id="IPR025723">
    <property type="entry name" value="ArsA/GET3_ATPase-like"/>
</dbReference>
<keyword evidence="4" id="KW-1185">Reference proteome</keyword>
<dbReference type="SMART" id="SM00382">
    <property type="entry name" value="AAA"/>
    <property type="match status" value="2"/>
</dbReference>
<dbReference type="NCBIfam" id="TIGR00345">
    <property type="entry name" value="GET3_arsA_TRC40"/>
    <property type="match status" value="1"/>
</dbReference>
<evidence type="ECO:0000313" key="4">
    <source>
        <dbReference type="Proteomes" id="UP000623461"/>
    </source>
</evidence>
<dbReference type="InterPro" id="IPR016300">
    <property type="entry name" value="ATPase_ArsA/GET3"/>
</dbReference>
<dbReference type="InterPro" id="IPR027541">
    <property type="entry name" value="Ars_ATPase"/>
</dbReference>
<feature type="domain" description="AAA+ ATPase" evidence="2">
    <location>
        <begin position="334"/>
        <end position="527"/>
    </location>
</feature>
<name>A0ABQ2HWR6_9MICO</name>
<dbReference type="CDD" id="cd02035">
    <property type="entry name" value="ArsA"/>
    <property type="match status" value="2"/>
</dbReference>
<gene>
    <name evidence="3" type="ORF">GCM10009721_19880</name>
</gene>
<dbReference type="InterPro" id="IPR027417">
    <property type="entry name" value="P-loop_NTPase"/>
</dbReference>
<evidence type="ECO:0000313" key="3">
    <source>
        <dbReference type="EMBL" id="GGM93829.1"/>
    </source>
</evidence>
<feature type="domain" description="AAA+ ATPase" evidence="2">
    <location>
        <begin position="10"/>
        <end position="234"/>
    </location>
</feature>
<dbReference type="Proteomes" id="UP000623461">
    <property type="component" value="Unassembled WGS sequence"/>
</dbReference>
<dbReference type="PANTHER" id="PTHR10803:SF3">
    <property type="entry name" value="ATPASE GET3"/>
    <property type="match status" value="1"/>
</dbReference>
<dbReference type="SUPFAM" id="SSF52540">
    <property type="entry name" value="P-loop containing nucleoside triphosphate hydrolases"/>
    <property type="match status" value="2"/>
</dbReference>
<dbReference type="NCBIfam" id="TIGR04291">
    <property type="entry name" value="arsen_driv_ArsA"/>
    <property type="match status" value="1"/>
</dbReference>
<dbReference type="Gene3D" id="3.40.50.300">
    <property type="entry name" value="P-loop containing nucleotide triphosphate hydrolases"/>
    <property type="match status" value="2"/>
</dbReference>
<comment type="similarity">
    <text evidence="1">Belongs to the arsA ATPase family.</text>
</comment>
<dbReference type="PIRSF" id="PIRSF001327">
    <property type="entry name" value="Arsenical_pump-driving_ATPase"/>
    <property type="match status" value="1"/>
</dbReference>
<sequence length="603" mass="63951">MPALPFLDDLPRFLFFTGKGGVGKTSLACATAVQLAGQGRRILLTSTDPASNVGQVFGVTVGNTITPVPTVPGLDALEIDPQQAADAYRATIIDPVRDLLPADEVSAMTEQLSGACTTEIASFNEFTSLLADESATAAYDHVLFDTAPTGHTVRLLRLPGEWTSYLSDGKGDVSCLGPVAGLDRLRHDYAGALAALPDPTRTRLVLVTRPQPSSLREAATTYGELRDLGMTNAHLVVNGLMPEYAVTSTPMDELAHAVRSREEAALAAVPAAVAALPRAVLPLLPFNTVGVPALRSLLEPDVASRQTPIAEIATLPTGFTGLPHLVDQLEADGPGLVMCMGKGGVGKTTVAAAVALELASRGHEVLLTTTDPAAHLDETLLADVPHLTVERIDPRAAIEGYRERVMAGKGKDLDEAGRAVLAEDLKSPCTDEVAVFQQFSHVVFRARKQFVVLDTAPTGHTLLLLDATGSYHREITRQMSEGAHFVTPLMRLQDPTRTKVLVVTLPETTPVLEAEELQDDLARAGITPWAWVVNGSLTAAAPRSPFLRARARAEADALGQISTLCRRVAVLPLLAHEPVGVAALSELTRPAANPFLPTSRSHP</sequence>
<reference evidence="4" key="1">
    <citation type="journal article" date="2019" name="Int. J. Syst. Evol. Microbiol.">
        <title>The Global Catalogue of Microorganisms (GCM) 10K type strain sequencing project: providing services to taxonomists for standard genome sequencing and annotation.</title>
        <authorList>
            <consortium name="The Broad Institute Genomics Platform"/>
            <consortium name="The Broad Institute Genome Sequencing Center for Infectious Disease"/>
            <person name="Wu L."/>
            <person name="Ma J."/>
        </authorList>
    </citation>
    <scope>NUCLEOTIDE SEQUENCE [LARGE SCALE GENOMIC DNA]</scope>
    <source>
        <strain evidence="4">JCM 1365</strain>
    </source>
</reference>
<evidence type="ECO:0000256" key="1">
    <source>
        <dbReference type="ARBA" id="ARBA00011040"/>
    </source>
</evidence>
<dbReference type="RefSeq" id="WP_030193903.1">
    <property type="nucleotide sequence ID" value="NZ_BMNZ01000003.1"/>
</dbReference>
<comment type="caution">
    <text evidence="3">The sequence shown here is derived from an EMBL/GenBank/DDBJ whole genome shotgun (WGS) entry which is preliminary data.</text>
</comment>
<organism evidence="3 4">
    <name type="scientific">Terrabacter tumescens</name>
    <dbReference type="NCBI Taxonomy" id="60443"/>
    <lineage>
        <taxon>Bacteria</taxon>
        <taxon>Bacillati</taxon>
        <taxon>Actinomycetota</taxon>
        <taxon>Actinomycetes</taxon>
        <taxon>Micrococcales</taxon>
        <taxon>Intrasporangiaceae</taxon>
        <taxon>Terrabacter</taxon>
    </lineage>
</organism>